<evidence type="ECO:0008006" key="6">
    <source>
        <dbReference type="Google" id="ProtNLM"/>
    </source>
</evidence>
<gene>
    <name evidence="3" type="ORF">Cst04h_02100</name>
    <name evidence="4" type="ORF">Cst04h_29020</name>
</gene>
<accession>A0AAQ1TXU1</accession>
<keyword evidence="2" id="KW-0812">Transmembrane</keyword>
<reference evidence="4 5" key="1">
    <citation type="submission" date="2019-06" db="EMBL/GenBank/DDBJ databases">
        <title>Draft genome sequence of Corynebacterium striatum NBRC 15291.</title>
        <authorList>
            <person name="Miura T."/>
            <person name="Furukawa M."/>
            <person name="Shimamura M."/>
            <person name="Ohyama Y."/>
            <person name="Yamazoe A."/>
            <person name="Kawasaki H."/>
        </authorList>
    </citation>
    <scope>NUCLEOTIDE SEQUENCE [LARGE SCALE GENOMIC DNA]</scope>
    <source>
        <strain evidence="4 5">NBRC 15291</strain>
    </source>
</reference>
<sequence length="124" mass="13237">MANAWKYRKIAYYVVATLIFIALTTGIVTKEQLDGIVNTATIASGYLGTFALIFAGTKTHRGSDDKATKDDVLDAVQQAGSVGALANELRGMVEDLAKRFPQQEQPEIVSTVDSGNEPGIYPGA</sequence>
<dbReference type="Proteomes" id="UP000315234">
    <property type="component" value="Unassembled WGS sequence"/>
</dbReference>
<evidence type="ECO:0000256" key="2">
    <source>
        <dbReference type="SAM" id="Phobius"/>
    </source>
</evidence>
<dbReference type="EMBL" id="BJLD01000018">
    <property type="protein sequence ID" value="GEA44732.1"/>
    <property type="molecule type" value="Genomic_DNA"/>
</dbReference>
<evidence type="ECO:0000313" key="5">
    <source>
        <dbReference type="Proteomes" id="UP000315234"/>
    </source>
</evidence>
<dbReference type="RefSeq" id="WP_005529668.1">
    <property type="nucleotide sequence ID" value="NZ_BJLD01000001.1"/>
</dbReference>
<proteinExistence type="predicted"/>
<name>A0AAQ1TXU1_CORST</name>
<keyword evidence="2" id="KW-0472">Membrane</keyword>
<dbReference type="EMBL" id="BJLD01000001">
    <property type="protein sequence ID" value="GEA42040.1"/>
    <property type="molecule type" value="Genomic_DNA"/>
</dbReference>
<evidence type="ECO:0000313" key="4">
    <source>
        <dbReference type="EMBL" id="GEA44732.1"/>
    </source>
</evidence>
<evidence type="ECO:0000256" key="1">
    <source>
        <dbReference type="SAM" id="MobiDB-lite"/>
    </source>
</evidence>
<protein>
    <recommendedName>
        <fullName evidence="6">Secreted protein</fullName>
    </recommendedName>
</protein>
<comment type="caution">
    <text evidence="4">The sequence shown here is derived from an EMBL/GenBank/DDBJ whole genome shotgun (WGS) entry which is preliminary data.</text>
</comment>
<feature type="region of interest" description="Disordered" evidence="1">
    <location>
        <begin position="102"/>
        <end position="124"/>
    </location>
</feature>
<organism evidence="4 5">
    <name type="scientific">Corynebacterium striatum</name>
    <dbReference type="NCBI Taxonomy" id="43770"/>
    <lineage>
        <taxon>Bacteria</taxon>
        <taxon>Bacillati</taxon>
        <taxon>Actinomycetota</taxon>
        <taxon>Actinomycetes</taxon>
        <taxon>Mycobacteriales</taxon>
        <taxon>Corynebacteriaceae</taxon>
        <taxon>Corynebacterium</taxon>
    </lineage>
</organism>
<feature type="transmembrane region" description="Helical" evidence="2">
    <location>
        <begin position="35"/>
        <end position="56"/>
    </location>
</feature>
<evidence type="ECO:0000313" key="3">
    <source>
        <dbReference type="EMBL" id="GEA42040.1"/>
    </source>
</evidence>
<keyword evidence="2" id="KW-1133">Transmembrane helix</keyword>
<feature type="transmembrane region" description="Helical" evidence="2">
    <location>
        <begin position="12"/>
        <end position="29"/>
    </location>
</feature>
<dbReference type="AlphaFoldDB" id="A0AAQ1TXU1"/>